<dbReference type="SUPFAM" id="SSF49879">
    <property type="entry name" value="SMAD/FHA domain"/>
    <property type="match status" value="1"/>
</dbReference>
<dbReference type="SMART" id="SM00443">
    <property type="entry name" value="G_patch"/>
    <property type="match status" value="1"/>
</dbReference>
<evidence type="ECO:0008006" key="6">
    <source>
        <dbReference type="Google" id="ProtNLM"/>
    </source>
</evidence>
<evidence type="ECO:0000259" key="2">
    <source>
        <dbReference type="PROSITE" id="PS50006"/>
    </source>
</evidence>
<evidence type="ECO:0000313" key="5">
    <source>
        <dbReference type="Proteomes" id="UP001164286"/>
    </source>
</evidence>
<organism evidence="4 5">
    <name type="scientific">Dioszegia hungarica</name>
    <dbReference type="NCBI Taxonomy" id="4972"/>
    <lineage>
        <taxon>Eukaryota</taxon>
        <taxon>Fungi</taxon>
        <taxon>Dikarya</taxon>
        <taxon>Basidiomycota</taxon>
        <taxon>Agaricomycotina</taxon>
        <taxon>Tremellomycetes</taxon>
        <taxon>Tremellales</taxon>
        <taxon>Bulleribasidiaceae</taxon>
        <taxon>Dioszegia</taxon>
    </lineage>
</organism>
<dbReference type="PROSITE" id="PS50174">
    <property type="entry name" value="G_PATCH"/>
    <property type="match status" value="1"/>
</dbReference>
<reference evidence="4" key="1">
    <citation type="journal article" date="2022" name="G3 (Bethesda)">
        <title>High quality genome of the basidiomycete yeast Dioszegia hungarica PDD-24b-2 isolated from cloud water.</title>
        <authorList>
            <person name="Jarrige D."/>
            <person name="Haridas S."/>
            <person name="Bleykasten-Grosshans C."/>
            <person name="Joly M."/>
            <person name="Nadalig T."/>
            <person name="Sancelme M."/>
            <person name="Vuilleumier S."/>
            <person name="Grigoriev I.V."/>
            <person name="Amato P."/>
            <person name="Bringel F."/>
        </authorList>
    </citation>
    <scope>NUCLEOTIDE SEQUENCE</scope>
    <source>
        <strain evidence="4">PDD-24b-2</strain>
    </source>
</reference>
<dbReference type="InterPro" id="IPR053027">
    <property type="entry name" value="AGGF1"/>
</dbReference>
<dbReference type="InterPro" id="IPR008984">
    <property type="entry name" value="SMAD_FHA_dom_sf"/>
</dbReference>
<dbReference type="InterPro" id="IPR000467">
    <property type="entry name" value="G_patch_dom"/>
</dbReference>
<dbReference type="Proteomes" id="UP001164286">
    <property type="component" value="Unassembled WGS sequence"/>
</dbReference>
<evidence type="ECO:0000256" key="1">
    <source>
        <dbReference type="SAM" id="MobiDB-lite"/>
    </source>
</evidence>
<name>A0AA38HFC5_9TREE</name>
<dbReference type="InterPro" id="IPR000253">
    <property type="entry name" value="FHA_dom"/>
</dbReference>
<comment type="caution">
    <text evidence="4">The sequence shown here is derived from an EMBL/GenBank/DDBJ whole genome shotgun (WGS) entry which is preliminary data.</text>
</comment>
<dbReference type="Gene3D" id="2.60.200.20">
    <property type="match status" value="1"/>
</dbReference>
<dbReference type="SMART" id="SM00240">
    <property type="entry name" value="FHA"/>
    <property type="match status" value="1"/>
</dbReference>
<dbReference type="PANTHER" id="PTHR23106">
    <property type="entry name" value="ANGIOGENIC FACTOR WITH G PATCH AND FHA DOMAINS 1"/>
    <property type="match status" value="1"/>
</dbReference>
<gene>
    <name evidence="4" type="ORF">MKK02DRAFT_22058</name>
</gene>
<dbReference type="Pfam" id="PF01585">
    <property type="entry name" value="G-patch"/>
    <property type="match status" value="1"/>
</dbReference>
<keyword evidence="5" id="KW-1185">Reference proteome</keyword>
<dbReference type="GeneID" id="77725711"/>
<feature type="compositionally biased region" description="Acidic residues" evidence="1">
    <location>
        <begin position="49"/>
        <end position="59"/>
    </location>
</feature>
<feature type="compositionally biased region" description="Basic and acidic residues" evidence="1">
    <location>
        <begin position="351"/>
        <end position="369"/>
    </location>
</feature>
<dbReference type="PROSITE" id="PS50006">
    <property type="entry name" value="FHA_DOMAIN"/>
    <property type="match status" value="1"/>
</dbReference>
<feature type="domain" description="FHA" evidence="2">
    <location>
        <begin position="121"/>
        <end position="177"/>
    </location>
</feature>
<protein>
    <recommendedName>
        <fullName evidence="6">G-patch domain-containing protein</fullName>
    </recommendedName>
</protein>
<feature type="region of interest" description="Disordered" evidence="1">
    <location>
        <begin position="30"/>
        <end position="61"/>
    </location>
</feature>
<dbReference type="EMBL" id="JAKWFO010000002">
    <property type="protein sequence ID" value="KAI9638962.1"/>
    <property type="molecule type" value="Genomic_DNA"/>
</dbReference>
<evidence type="ECO:0000313" key="4">
    <source>
        <dbReference type="EMBL" id="KAI9638962.1"/>
    </source>
</evidence>
<feature type="region of interest" description="Disordered" evidence="1">
    <location>
        <begin position="268"/>
        <end position="369"/>
    </location>
</feature>
<feature type="compositionally biased region" description="Basic and acidic residues" evidence="1">
    <location>
        <begin position="330"/>
        <end position="342"/>
    </location>
</feature>
<dbReference type="GO" id="GO:0003676">
    <property type="term" value="F:nucleic acid binding"/>
    <property type="evidence" value="ECO:0007669"/>
    <property type="project" value="InterPro"/>
</dbReference>
<sequence length="369" mass="40578">MSSTTDWVWDQSHGAYYHAESGMLAVPNASGSWDYTPLADPRERLPPEDKEEGEVDDDVGWGGLMEPEDLAKAQAYSDPSVYAYGASPSQTAKHILRLVVEKSSVLPVGGMAMIDAREGGVHIGRDRQEGQARLRVKEMEVSKTHAVVYWGKVEEEEGWLIVDLGSTHGTFLSQSRLSDAKSSSLPHPIRHLSTISLGHTTFAAHIHPSWPCDQCQLKADTEIRLDEGLPLETPPSEPLFESSGGKQMRELKRKREVAALKEALLAGPTDQPTVYQDRAAQRRRLHPETRPARSASPPVAPPKPSFAAKLLADQGWTPGTGLGRTAGRAEPIKVEMRMEKRGLGAVGAKAESGDWRAQGKERRYQELRK</sequence>
<evidence type="ECO:0000259" key="3">
    <source>
        <dbReference type="PROSITE" id="PS50174"/>
    </source>
</evidence>
<accession>A0AA38HFC5</accession>
<feature type="region of interest" description="Disordered" evidence="1">
    <location>
        <begin position="228"/>
        <end position="248"/>
    </location>
</feature>
<proteinExistence type="predicted"/>
<feature type="domain" description="G-patch" evidence="3">
    <location>
        <begin position="303"/>
        <end position="348"/>
    </location>
</feature>
<dbReference type="PANTHER" id="PTHR23106:SF24">
    <property type="entry name" value="ANGIOGENIC FACTOR WITH G PATCH AND FHA DOMAINS 1"/>
    <property type="match status" value="1"/>
</dbReference>
<dbReference type="RefSeq" id="XP_052948739.1">
    <property type="nucleotide sequence ID" value="XM_053086510.1"/>
</dbReference>
<dbReference type="Pfam" id="PF00498">
    <property type="entry name" value="FHA"/>
    <property type="match status" value="1"/>
</dbReference>
<dbReference type="AlphaFoldDB" id="A0AA38HFC5"/>